<dbReference type="EMBL" id="LUXM01000018">
    <property type="protein sequence ID" value="KZU96910.1"/>
    <property type="molecule type" value="Genomic_DNA"/>
</dbReference>
<evidence type="ECO:0000313" key="2">
    <source>
        <dbReference type="Proteomes" id="UP000076882"/>
    </source>
</evidence>
<reference evidence="1 2" key="1">
    <citation type="submission" date="2016-03" db="EMBL/GenBank/DDBJ databases">
        <title>Comparative genomics of 54 Lactobacillus plantarum strains reveals genomic uncoupling from niche constraints.</title>
        <authorList>
            <person name="Martino M.E."/>
        </authorList>
    </citation>
    <scope>NUCLEOTIDE SEQUENCE [LARGE SCALE GENOMIC DNA]</scope>
    <source>
        <strain evidence="1 2">19.1</strain>
    </source>
</reference>
<dbReference type="KEGG" id="lpb:SH83_15255"/>
<dbReference type="PATRIC" id="fig|1590.144.peg.3169"/>
<dbReference type="GeneID" id="77216672"/>
<dbReference type="Proteomes" id="UP000076882">
    <property type="component" value="Unassembled WGS sequence"/>
</dbReference>
<sequence length="512" mass="56741">MRRLLTGTLVVGGLLLVVCLMAVNGQAKVVDEPTSAMQDITTNFEQRTIGRVPWPITHIAANYVRDGHMTHKTSRVKITLGKGVVHSPNGKGLYNLWDLVLNRQGKEYGATFLAYNINNRVWRPHRTDTIKTHGIKAGQPVWIGNKSSTNASSNPIRTLPAYMVTKQYCQMVSQIKLSPHITGFEANKRIITGTGTQGGDLITAKFGNQIKKTRVDHEGRWQMKCFSGNGHLMVTETNAYDDIPGHTETVINNGTPRTDATIKLNLFLTNGHTFSTAKGRKVLVTGMILGTDQNDFDRDVILKNNALTIHFAHADGTPIASYKANGSVNEPDKAGYFHLKLPTESLKQGPNDVKVWVSDQHGQRSNIDTLTVNVNSGLMFGQINAQMRFRSNTIPQSERLLSPTDQWQIEVHDTRPVASKWYVYATATKMKSAQHSLIGDLVYIDAAGQKHVMTNQETLVGHGTHTNPNQQTTNIAATWQARQGIFLDVQPELYAGSYHGKINWSLQDTPQS</sequence>
<name>A0A162GK30_LACPN</name>
<organism evidence="1 2">
    <name type="scientific">Lactiplantibacillus plantarum</name>
    <name type="common">Lactobacillus plantarum</name>
    <dbReference type="NCBI Taxonomy" id="1590"/>
    <lineage>
        <taxon>Bacteria</taxon>
        <taxon>Bacillati</taxon>
        <taxon>Bacillota</taxon>
        <taxon>Bacilli</taxon>
        <taxon>Lactobacillales</taxon>
        <taxon>Lactobacillaceae</taxon>
        <taxon>Lactiplantibacillus</taxon>
    </lineage>
</organism>
<gene>
    <name evidence="1" type="ORF">Lp19_0886</name>
</gene>
<proteinExistence type="predicted"/>
<protein>
    <submittedName>
        <fullName evidence="1">Extracellular protein</fullName>
    </submittedName>
</protein>
<accession>A0A162GK30</accession>
<dbReference type="RefSeq" id="WP_044432734.1">
    <property type="nucleotide sequence ID" value="NZ_CBDBYG010000019.1"/>
</dbReference>
<comment type="caution">
    <text evidence="1">The sequence shown here is derived from an EMBL/GenBank/DDBJ whole genome shotgun (WGS) entry which is preliminary data.</text>
</comment>
<dbReference type="AlphaFoldDB" id="A0A162GK30"/>
<evidence type="ECO:0000313" key="1">
    <source>
        <dbReference type="EMBL" id="KZU96910.1"/>
    </source>
</evidence>